<keyword evidence="3 9" id="KW-0031">Aminopeptidase</keyword>
<keyword evidence="4 9" id="KW-0645">Protease</keyword>
<sequence>MGYTCHSPVSNADNAMIADSGAKLRGPSTTDVTVPNNQAFIPQASRKEKVPPVDVESYTQPFLSFISENPTTFHAVATVCKRLESHGFEKLSERDSWTNKLSRGGRYCFTRNGSSVIAFVVGDKYESGNGASVIASHIDALTTRVKPIPTLSTKAGYLQLGVAPYAGALNNTWWDRDLGIGGRVLLKDSKTGKIETKLVKLGWPIARIPTLAPHFGAAADLSHPNKETEMVPIIGLDNADSEDHSPEQRQNPNVLGGAGTFTATQPERLVKAIAGEMNIQDYQPDSSIVNWELELFDTQPAQLGGLDKEFIFAGRVDDKLCSFAAIEALIASSLHDNDSSAIKIVGCFDDEEIGSLLRQGAHSNLLPSALERICEAFSEKSCGANVLSQMYANSFMISADVSHAVNPNFMGVYLENHAPRLNTGIAIQADPNGHTTTDSISTAFLQRVADKCDAKLQVFQIRNDSRSGGTVGPMLSSAMGMRAIDAGLPQLSMHSIRATIGSKDPGLGVKLFKGFLDHFEEVDAEFR</sequence>
<dbReference type="GO" id="GO:0000324">
    <property type="term" value="C:fungal-type vacuole"/>
    <property type="evidence" value="ECO:0007669"/>
    <property type="project" value="TreeGrafter"/>
</dbReference>
<dbReference type="Gene3D" id="3.40.630.10">
    <property type="entry name" value="Zn peptidases"/>
    <property type="match status" value="1"/>
</dbReference>
<organism evidence="11 12">
    <name type="scientific">Imshaugia aleurites</name>
    <dbReference type="NCBI Taxonomy" id="172621"/>
    <lineage>
        <taxon>Eukaryota</taxon>
        <taxon>Fungi</taxon>
        <taxon>Dikarya</taxon>
        <taxon>Ascomycota</taxon>
        <taxon>Pezizomycotina</taxon>
        <taxon>Lecanoromycetes</taxon>
        <taxon>OSLEUM clade</taxon>
        <taxon>Lecanoromycetidae</taxon>
        <taxon>Lecanorales</taxon>
        <taxon>Lecanorineae</taxon>
        <taxon>Parmeliaceae</taxon>
        <taxon>Imshaugia</taxon>
    </lineage>
</organism>
<dbReference type="PRINTS" id="PR00932">
    <property type="entry name" value="AMINO1PTASE"/>
</dbReference>
<dbReference type="SUPFAM" id="SSF53187">
    <property type="entry name" value="Zn-dependent exopeptidases"/>
    <property type="match status" value="1"/>
</dbReference>
<comment type="caution">
    <text evidence="11">The sequence shown here is derived from an EMBL/GenBank/DDBJ whole genome shotgun (WGS) entry which is preliminary data.</text>
</comment>
<dbReference type="SUPFAM" id="SSF101821">
    <property type="entry name" value="Aminopeptidase/glucanase lid domain"/>
    <property type="match status" value="1"/>
</dbReference>
<evidence type="ECO:0008006" key="13">
    <source>
        <dbReference type="Google" id="ProtNLM"/>
    </source>
</evidence>
<keyword evidence="7 9" id="KW-0862">Zinc</keyword>
<reference evidence="11" key="1">
    <citation type="submission" date="2021-03" db="EMBL/GenBank/DDBJ databases">
        <authorList>
            <person name="Tagirdzhanova G."/>
        </authorList>
    </citation>
    <scope>NUCLEOTIDE SEQUENCE</scope>
</reference>
<comment type="cofactor">
    <cofactor evidence="1">
        <name>Zn(2+)</name>
        <dbReference type="ChEBI" id="CHEBI:29105"/>
    </cofactor>
</comment>
<evidence type="ECO:0000256" key="3">
    <source>
        <dbReference type="ARBA" id="ARBA00022438"/>
    </source>
</evidence>
<dbReference type="AlphaFoldDB" id="A0A8H3J515"/>
<evidence type="ECO:0000256" key="4">
    <source>
        <dbReference type="ARBA" id="ARBA00022670"/>
    </source>
</evidence>
<dbReference type="Pfam" id="PF02127">
    <property type="entry name" value="Peptidase_M18"/>
    <property type="match status" value="1"/>
</dbReference>
<keyword evidence="8 9" id="KW-0482">Metalloprotease</keyword>
<protein>
    <recommendedName>
        <fullName evidence="13">Aspartyl aminopeptidase</fullName>
    </recommendedName>
</protein>
<dbReference type="FunFam" id="2.30.250.10:FF:000001">
    <property type="entry name" value="Aspartyl aminopeptidase 1"/>
    <property type="match status" value="1"/>
</dbReference>
<evidence type="ECO:0000256" key="7">
    <source>
        <dbReference type="ARBA" id="ARBA00022833"/>
    </source>
</evidence>
<proteinExistence type="inferred from homology"/>
<dbReference type="EMBL" id="CAJPDT010000138">
    <property type="protein sequence ID" value="CAF9940896.1"/>
    <property type="molecule type" value="Genomic_DNA"/>
</dbReference>
<feature type="region of interest" description="Disordered" evidence="10">
    <location>
        <begin position="238"/>
        <end position="258"/>
    </location>
</feature>
<dbReference type="InterPro" id="IPR023358">
    <property type="entry name" value="Peptidase_M18_dom2"/>
</dbReference>
<dbReference type="GO" id="GO:0006508">
    <property type="term" value="P:proteolysis"/>
    <property type="evidence" value="ECO:0007669"/>
    <property type="project" value="UniProtKB-KW"/>
</dbReference>
<dbReference type="GO" id="GO:0070006">
    <property type="term" value="F:metalloaminopeptidase activity"/>
    <property type="evidence" value="ECO:0007669"/>
    <property type="project" value="TreeGrafter"/>
</dbReference>
<evidence type="ECO:0000256" key="8">
    <source>
        <dbReference type="ARBA" id="ARBA00023049"/>
    </source>
</evidence>
<name>A0A8H3J515_9LECA</name>
<evidence type="ECO:0000256" key="10">
    <source>
        <dbReference type="SAM" id="MobiDB-lite"/>
    </source>
</evidence>
<dbReference type="NCBIfam" id="NF002759">
    <property type="entry name" value="PRK02813.1"/>
    <property type="match status" value="1"/>
</dbReference>
<dbReference type="PANTHER" id="PTHR28570:SF4">
    <property type="entry name" value="VACUOLAR AMINOPEPTIDASE 1"/>
    <property type="match status" value="1"/>
</dbReference>
<evidence type="ECO:0000256" key="5">
    <source>
        <dbReference type="ARBA" id="ARBA00022723"/>
    </source>
</evidence>
<dbReference type="InterPro" id="IPR001948">
    <property type="entry name" value="Peptidase_M18"/>
</dbReference>
<evidence type="ECO:0000256" key="6">
    <source>
        <dbReference type="ARBA" id="ARBA00022801"/>
    </source>
</evidence>
<evidence type="ECO:0000256" key="2">
    <source>
        <dbReference type="ARBA" id="ARBA00008290"/>
    </source>
</evidence>
<dbReference type="OrthoDB" id="9880441at2759"/>
<keyword evidence="12" id="KW-1185">Reference proteome</keyword>
<keyword evidence="6 9" id="KW-0378">Hydrolase</keyword>
<evidence type="ECO:0000256" key="1">
    <source>
        <dbReference type="ARBA" id="ARBA00001947"/>
    </source>
</evidence>
<dbReference type="Gene3D" id="2.30.250.10">
    <property type="entry name" value="Aminopeptidase i, Domain 2"/>
    <property type="match status" value="1"/>
</dbReference>
<evidence type="ECO:0000256" key="9">
    <source>
        <dbReference type="RuleBase" id="RU004386"/>
    </source>
</evidence>
<dbReference type="PANTHER" id="PTHR28570">
    <property type="entry name" value="ASPARTYL AMINOPEPTIDASE"/>
    <property type="match status" value="1"/>
</dbReference>
<accession>A0A8H3J515</accession>
<keyword evidence="5 9" id="KW-0479">Metal-binding</keyword>
<dbReference type="Proteomes" id="UP000664534">
    <property type="component" value="Unassembled WGS sequence"/>
</dbReference>
<gene>
    <name evidence="11" type="ORF">IMSHALPRED_002213</name>
</gene>
<dbReference type="CDD" id="cd05658">
    <property type="entry name" value="M18_DAP"/>
    <property type="match status" value="1"/>
</dbReference>
<comment type="similarity">
    <text evidence="2 9">Belongs to the peptidase M18 family.</text>
</comment>
<evidence type="ECO:0000313" key="12">
    <source>
        <dbReference type="Proteomes" id="UP000664534"/>
    </source>
</evidence>
<evidence type="ECO:0000313" key="11">
    <source>
        <dbReference type="EMBL" id="CAF9940896.1"/>
    </source>
</evidence>
<dbReference type="GO" id="GO:0008270">
    <property type="term" value="F:zinc ion binding"/>
    <property type="evidence" value="ECO:0007669"/>
    <property type="project" value="InterPro"/>
</dbReference>